<feature type="transmembrane region" description="Helical" evidence="1">
    <location>
        <begin position="34"/>
        <end position="51"/>
    </location>
</feature>
<comment type="caution">
    <text evidence="2">The sequence shown here is derived from an EMBL/GenBank/DDBJ whole genome shotgun (WGS) entry which is preliminary data.</text>
</comment>
<keyword evidence="1" id="KW-0812">Transmembrane</keyword>
<proteinExistence type="predicted"/>
<dbReference type="Proteomes" id="UP000287910">
    <property type="component" value="Unassembled WGS sequence"/>
</dbReference>
<organism evidence="2 3">
    <name type="scientific">Lysinibacillus antri</name>
    <dbReference type="NCBI Taxonomy" id="2498145"/>
    <lineage>
        <taxon>Bacteria</taxon>
        <taxon>Bacillati</taxon>
        <taxon>Bacillota</taxon>
        <taxon>Bacilli</taxon>
        <taxon>Bacillales</taxon>
        <taxon>Bacillaceae</taxon>
        <taxon>Lysinibacillus</taxon>
    </lineage>
</organism>
<accession>A0A3S0P6N1</accession>
<keyword evidence="1" id="KW-1133">Transmembrane helix</keyword>
<feature type="transmembrane region" description="Helical" evidence="1">
    <location>
        <begin position="71"/>
        <end position="89"/>
    </location>
</feature>
<keyword evidence="3" id="KW-1185">Reference proteome</keyword>
<reference evidence="2 3" key="1">
    <citation type="submission" date="2018-12" db="EMBL/GenBank/DDBJ databases">
        <title>Lysinibacillus antri sp. nov., isolated from a cave soil.</title>
        <authorList>
            <person name="Narsing Rao M.P."/>
            <person name="Zhang H."/>
            <person name="Dong Z.-Y."/>
            <person name="Niu X.-K."/>
            <person name="Zhang K."/>
            <person name="Fang B.-Z."/>
            <person name="Kang Y.-Q."/>
            <person name="Xiao M."/>
            <person name="Li W.-J."/>
        </authorList>
    </citation>
    <scope>NUCLEOTIDE SEQUENCE [LARGE SCALE GENOMIC DNA]</scope>
    <source>
        <strain evidence="2 3">SYSU K30002</strain>
    </source>
</reference>
<sequence>MKSYSLNYYITVWLILFVIFVSTIIKVFIDVHPLRFIFIVLFVIGLLVGYFRYIMRLKKDSLKEGNKLKRFGLLLFFILIYMVIKTSVSEFVSSEVSSQDYGVVLAFFILGLFISYYALYSINLLKVRKTGEN</sequence>
<dbReference type="RefSeq" id="WP_126658614.1">
    <property type="nucleotide sequence ID" value="NZ_RYYR01000008.1"/>
</dbReference>
<gene>
    <name evidence="2" type="ORF">EK386_07840</name>
</gene>
<dbReference type="AlphaFoldDB" id="A0A3S0P6N1"/>
<protein>
    <submittedName>
        <fullName evidence="2">Uncharacterized protein</fullName>
    </submittedName>
</protein>
<evidence type="ECO:0000313" key="2">
    <source>
        <dbReference type="EMBL" id="RUL54031.1"/>
    </source>
</evidence>
<feature type="transmembrane region" description="Helical" evidence="1">
    <location>
        <begin position="7"/>
        <end position="28"/>
    </location>
</feature>
<name>A0A3S0P6N1_9BACI</name>
<dbReference type="EMBL" id="RYYR01000008">
    <property type="protein sequence ID" value="RUL54031.1"/>
    <property type="molecule type" value="Genomic_DNA"/>
</dbReference>
<feature type="transmembrane region" description="Helical" evidence="1">
    <location>
        <begin position="101"/>
        <end position="119"/>
    </location>
</feature>
<keyword evidence="1" id="KW-0472">Membrane</keyword>
<evidence type="ECO:0000313" key="3">
    <source>
        <dbReference type="Proteomes" id="UP000287910"/>
    </source>
</evidence>
<evidence type="ECO:0000256" key="1">
    <source>
        <dbReference type="SAM" id="Phobius"/>
    </source>
</evidence>